<feature type="domain" description="N-acetyltransferase" evidence="1">
    <location>
        <begin position="15"/>
        <end position="181"/>
    </location>
</feature>
<evidence type="ECO:0000259" key="1">
    <source>
        <dbReference type="PROSITE" id="PS51186"/>
    </source>
</evidence>
<protein>
    <submittedName>
        <fullName evidence="2">GNAT family N-acetyltransferase</fullName>
    </submittedName>
</protein>
<dbReference type="Gene3D" id="3.40.630.30">
    <property type="match status" value="1"/>
</dbReference>
<reference evidence="2 3" key="1">
    <citation type="submission" date="2019-04" db="EMBL/GenBank/DDBJ databases">
        <title>Cohnella sp. nov. isolated from preserved vegetables.</title>
        <authorList>
            <person name="Lin S.-Y."/>
            <person name="Hung M.-H."/>
            <person name="Young C.-C."/>
        </authorList>
    </citation>
    <scope>NUCLEOTIDE SEQUENCE [LARGE SCALE GENOMIC DNA]</scope>
    <source>
        <strain evidence="2 3">CC-MHH1044</strain>
    </source>
</reference>
<keyword evidence="3" id="KW-1185">Reference proteome</keyword>
<dbReference type="GO" id="GO:0016747">
    <property type="term" value="F:acyltransferase activity, transferring groups other than amino-acyl groups"/>
    <property type="evidence" value="ECO:0007669"/>
    <property type="project" value="InterPro"/>
</dbReference>
<dbReference type="PANTHER" id="PTHR43072:SF52">
    <property type="entry name" value="GCN5-RELATED N-ACETYLTRANSFERASE"/>
    <property type="match status" value="1"/>
</dbReference>
<dbReference type="CDD" id="cd04301">
    <property type="entry name" value="NAT_SF"/>
    <property type="match status" value="1"/>
</dbReference>
<accession>A0A4S4BFV6</accession>
<evidence type="ECO:0000313" key="2">
    <source>
        <dbReference type="EMBL" id="THF72516.1"/>
    </source>
</evidence>
<keyword evidence="2" id="KW-0808">Transferase</keyword>
<dbReference type="Proteomes" id="UP000310636">
    <property type="component" value="Unassembled WGS sequence"/>
</dbReference>
<dbReference type="EMBL" id="SSOB01000084">
    <property type="protein sequence ID" value="THF72516.1"/>
    <property type="molecule type" value="Genomic_DNA"/>
</dbReference>
<comment type="caution">
    <text evidence="2">The sequence shown here is derived from an EMBL/GenBank/DDBJ whole genome shotgun (WGS) entry which is preliminary data.</text>
</comment>
<dbReference type="PROSITE" id="PS51186">
    <property type="entry name" value="GNAT"/>
    <property type="match status" value="1"/>
</dbReference>
<gene>
    <name evidence="2" type="ORF">E6C55_32890</name>
</gene>
<dbReference type="Pfam" id="PF00583">
    <property type="entry name" value="Acetyltransf_1"/>
    <property type="match status" value="1"/>
</dbReference>
<evidence type="ECO:0000313" key="3">
    <source>
        <dbReference type="Proteomes" id="UP000310636"/>
    </source>
</evidence>
<dbReference type="InterPro" id="IPR016181">
    <property type="entry name" value="Acyl_CoA_acyltransferase"/>
</dbReference>
<sequence>MKINKRKYAVNGLTYIIRSATNEDARQLSEVRLQIDGETENMDRERGEAFIDAPGFEQMIEADTESRKNLFLVAEANHRIVGFSRCEGSPLRRFAHKVEFGVCVLKAYWGHGVGTNLLKESIAWADAHDVKKMTLQVLETNDKAVKLYEKFGFEREGLLKRDKVLSDGYYYNTIVMGRTVD</sequence>
<dbReference type="SUPFAM" id="SSF55729">
    <property type="entry name" value="Acyl-CoA N-acyltransferases (Nat)"/>
    <property type="match status" value="1"/>
</dbReference>
<dbReference type="RefSeq" id="WP_136374069.1">
    <property type="nucleotide sequence ID" value="NZ_SSOB01000084.1"/>
</dbReference>
<dbReference type="PANTHER" id="PTHR43072">
    <property type="entry name" value="N-ACETYLTRANSFERASE"/>
    <property type="match status" value="1"/>
</dbReference>
<dbReference type="AlphaFoldDB" id="A0A4S4BFV6"/>
<proteinExistence type="predicted"/>
<dbReference type="InterPro" id="IPR000182">
    <property type="entry name" value="GNAT_dom"/>
</dbReference>
<name>A0A4S4BFV6_9BACL</name>
<organism evidence="2 3">
    <name type="scientific">Cohnella fermenti</name>
    <dbReference type="NCBI Taxonomy" id="2565925"/>
    <lineage>
        <taxon>Bacteria</taxon>
        <taxon>Bacillati</taxon>
        <taxon>Bacillota</taxon>
        <taxon>Bacilli</taxon>
        <taxon>Bacillales</taxon>
        <taxon>Paenibacillaceae</taxon>
        <taxon>Cohnella</taxon>
    </lineage>
</organism>
<dbReference type="OrthoDB" id="948250at2"/>